<dbReference type="Pfam" id="PF06841">
    <property type="entry name" value="Phage_T4_gp19"/>
    <property type="match status" value="1"/>
</dbReference>
<accession>A0A4R8DSN8</accession>
<sequence>MADDSSTGFYPPLGFYFQVNIPGIQGINEGSFQEVSGLNIKLGKEDIKEGGENRFVHRLPSRPQYENLVLKRGMVTGSGLLDWIKAAAEEFTFTPKNVMVILMDNMSGSQLVSWQFNNAYPVSYQVSPFKSQEGAIVVETVELCYDYFQRMPS</sequence>
<name>A0A4R8DSN8_9BACT</name>
<dbReference type="RefSeq" id="WP_133993680.1">
    <property type="nucleotide sequence ID" value="NZ_SODV01000001.1"/>
</dbReference>
<dbReference type="AlphaFoldDB" id="A0A4R8DSN8"/>
<proteinExistence type="predicted"/>
<dbReference type="EMBL" id="SODV01000001">
    <property type="protein sequence ID" value="TDX01282.1"/>
    <property type="molecule type" value="Genomic_DNA"/>
</dbReference>
<dbReference type="PANTHER" id="PTHR38009:SF1">
    <property type="entry name" value="CONSERVED HYPOTHETICAL PHAGE TAIL PROTEIN"/>
    <property type="match status" value="1"/>
</dbReference>
<dbReference type="GO" id="GO:0005198">
    <property type="term" value="F:structural molecule activity"/>
    <property type="evidence" value="ECO:0007669"/>
    <property type="project" value="InterPro"/>
</dbReference>
<evidence type="ECO:0000313" key="2">
    <source>
        <dbReference type="Proteomes" id="UP000294498"/>
    </source>
</evidence>
<keyword evidence="2" id="KW-1185">Reference proteome</keyword>
<dbReference type="Proteomes" id="UP000294498">
    <property type="component" value="Unassembled WGS sequence"/>
</dbReference>
<comment type="caution">
    <text evidence="1">The sequence shown here is derived from an EMBL/GenBank/DDBJ whole genome shotgun (WGS) entry which is preliminary data.</text>
</comment>
<dbReference type="PANTHER" id="PTHR38009">
    <property type="entry name" value="CONSERVED HYPOTHETICAL PHAGE TAIL PROTEIN"/>
    <property type="match status" value="1"/>
</dbReference>
<dbReference type="InterPro" id="IPR011747">
    <property type="entry name" value="CHP02241"/>
</dbReference>
<gene>
    <name evidence="1" type="ORF">EDB95_2315</name>
</gene>
<organism evidence="1 2">
    <name type="scientific">Dinghuibacter silviterrae</name>
    <dbReference type="NCBI Taxonomy" id="1539049"/>
    <lineage>
        <taxon>Bacteria</taxon>
        <taxon>Pseudomonadati</taxon>
        <taxon>Bacteroidota</taxon>
        <taxon>Chitinophagia</taxon>
        <taxon>Chitinophagales</taxon>
        <taxon>Chitinophagaceae</taxon>
        <taxon>Dinghuibacter</taxon>
    </lineage>
</organism>
<dbReference type="OrthoDB" id="9799891at2"/>
<dbReference type="InterPro" id="IPR010667">
    <property type="entry name" value="Phage_T4_Gp19"/>
</dbReference>
<dbReference type="NCBIfam" id="TIGR02241">
    <property type="entry name" value="conserved hypothetical phage tail region protein"/>
    <property type="match status" value="1"/>
</dbReference>
<reference evidence="1 2" key="1">
    <citation type="submission" date="2019-03" db="EMBL/GenBank/DDBJ databases">
        <title>Genomic Encyclopedia of Type Strains, Phase IV (KMG-IV): sequencing the most valuable type-strain genomes for metagenomic binning, comparative biology and taxonomic classification.</title>
        <authorList>
            <person name="Goeker M."/>
        </authorList>
    </citation>
    <scope>NUCLEOTIDE SEQUENCE [LARGE SCALE GENOMIC DNA]</scope>
    <source>
        <strain evidence="1 2">DSM 100059</strain>
    </source>
</reference>
<protein>
    <submittedName>
        <fullName evidence="1">Phage tail-like protein</fullName>
    </submittedName>
</protein>
<evidence type="ECO:0000313" key="1">
    <source>
        <dbReference type="EMBL" id="TDX01282.1"/>
    </source>
</evidence>